<keyword evidence="1" id="KW-0677">Repeat</keyword>
<comment type="caution">
    <text evidence="3">The sequence shown here is derived from an EMBL/GenBank/DDBJ whole genome shotgun (WGS) entry which is preliminary data.</text>
</comment>
<dbReference type="SUPFAM" id="SSF48452">
    <property type="entry name" value="TPR-like"/>
    <property type="match status" value="1"/>
</dbReference>
<dbReference type="FunFam" id="1.25.40.10:FF:000031">
    <property type="entry name" value="Pentatricopeptide repeat-containing protein mitochondrial"/>
    <property type="match status" value="2"/>
</dbReference>
<evidence type="ECO:0008006" key="5">
    <source>
        <dbReference type="Google" id="ProtNLM"/>
    </source>
</evidence>
<dbReference type="GO" id="GO:0009451">
    <property type="term" value="P:RNA modification"/>
    <property type="evidence" value="ECO:0007669"/>
    <property type="project" value="InterPro"/>
</dbReference>
<dbReference type="PANTHER" id="PTHR47926:SF533">
    <property type="entry name" value="DYW DOMAIN-CONTAINING PROTEIN"/>
    <property type="match status" value="1"/>
</dbReference>
<feature type="repeat" description="PPR" evidence="2">
    <location>
        <begin position="460"/>
        <end position="494"/>
    </location>
</feature>
<keyword evidence="4" id="KW-1185">Reference proteome</keyword>
<dbReference type="PANTHER" id="PTHR47926">
    <property type="entry name" value="PENTATRICOPEPTIDE REPEAT-CONTAINING PROTEIN"/>
    <property type="match status" value="1"/>
</dbReference>
<protein>
    <recommendedName>
        <fullName evidence="5">Pentatricopeptide repeat-containing protein</fullName>
    </recommendedName>
</protein>
<evidence type="ECO:0000313" key="3">
    <source>
        <dbReference type="EMBL" id="KAI5070017.1"/>
    </source>
</evidence>
<dbReference type="InterPro" id="IPR002885">
    <property type="entry name" value="PPR_rpt"/>
</dbReference>
<feature type="repeat" description="PPR" evidence="2">
    <location>
        <begin position="90"/>
        <end position="124"/>
    </location>
</feature>
<evidence type="ECO:0000313" key="4">
    <source>
        <dbReference type="Proteomes" id="UP000886520"/>
    </source>
</evidence>
<dbReference type="Gene3D" id="1.25.40.10">
    <property type="entry name" value="Tetratricopeptide repeat domain"/>
    <property type="match status" value="6"/>
</dbReference>
<gene>
    <name evidence="3" type="ORF">GOP47_0014360</name>
</gene>
<dbReference type="NCBIfam" id="TIGR00756">
    <property type="entry name" value="PPR"/>
    <property type="match status" value="7"/>
</dbReference>
<dbReference type="GO" id="GO:0003723">
    <property type="term" value="F:RNA binding"/>
    <property type="evidence" value="ECO:0007669"/>
    <property type="project" value="InterPro"/>
</dbReference>
<dbReference type="EMBL" id="JABFUD020000014">
    <property type="protein sequence ID" value="KAI5070017.1"/>
    <property type="molecule type" value="Genomic_DNA"/>
</dbReference>
<sequence length="835" mass="92588">MLALSSYLPVAIPFVFTKRSLHSASDIANLLRCCIKAKDLSQGKLAHDFIVRNSLEHDASLRSLLLHLYGHCAALQDASVLFGTSGLSRESACWNSVVRANARHGSFAEAMHFFGRMCQKGFLLDKLTLISILSSTISHGALDEGKLLHSYVAEGAFYTDVFVGTTLINLHGKWGSLSDARFVFNNLQNRDTIAWNTMIAAYAQSFSTKGDLLEGKQLHVLANETSLDEELVVATAILTMYGKCSDPEDTRRMFDRIHKHDAVSWNTMIGAYAADGQRSKALQLFEQMQKEGVKPDKVSFLSILEAFSGEEALTKGKNMHESIAQSGYELDVVVGTALINMYGRCGSPEDAWMMFDKMPQRNAYTWNSMIAAFAQNARGLRAIQLFKQMQEKGFKPDRFTLLSMLNSCAAESEIEEILASISNSGDNLDDVSGSALMYLFSKCGSLAMAQDVFNRVPQPSLVLINAMIAALARNGQGRRALQLYKQMQLQGFLPDKDSYVYVLDAFEDEACCQLERFSEALELFERMHKGRFQPDRVTFVCILSACTSPATLTQGKCIHTLIVQSGQDSNVVVANALLNMYCRCGCVEDSLAIFRRIQFCDSVTYASVLSACANWSLLPEGKEIHASIMGTEIENDIIVGNSLITLYGKCGSLKEAQLIFDRMLHRDTVTWTVMVAAYAQQGKGSIVLQLLNKMLREAVQPNEITFVNILCACCHDGLVYEACHYFYSMKCLYGVLPLVHHYDCLVDLFARAGRLEEAENLIRGMPFPATAVSWTTLLSACKCIADVERGEWAAEQAFHLDPENYTPYLILRNIYGAAGNTNDSSTVVEQIVENI</sequence>
<proteinExistence type="predicted"/>
<dbReference type="Proteomes" id="UP000886520">
    <property type="component" value="Chromosome 14"/>
</dbReference>
<feature type="repeat" description="PPR" evidence="2">
    <location>
        <begin position="362"/>
        <end position="396"/>
    </location>
</feature>
<feature type="repeat" description="PPR" evidence="2">
    <location>
        <begin position="261"/>
        <end position="295"/>
    </location>
</feature>
<evidence type="ECO:0000256" key="2">
    <source>
        <dbReference type="PROSITE-ProRule" id="PRU00708"/>
    </source>
</evidence>
<reference evidence="3" key="1">
    <citation type="submission" date="2021-01" db="EMBL/GenBank/DDBJ databases">
        <title>Adiantum capillus-veneris genome.</title>
        <authorList>
            <person name="Fang Y."/>
            <person name="Liao Q."/>
        </authorList>
    </citation>
    <scope>NUCLEOTIDE SEQUENCE</scope>
    <source>
        <strain evidence="3">H3</strain>
        <tissue evidence="3">Leaf</tissue>
    </source>
</reference>
<dbReference type="OrthoDB" id="1915063at2759"/>
<dbReference type="FunFam" id="1.25.40.10:FF:000090">
    <property type="entry name" value="Pentatricopeptide repeat-containing protein, chloroplastic"/>
    <property type="match status" value="1"/>
</dbReference>
<evidence type="ECO:0000256" key="1">
    <source>
        <dbReference type="ARBA" id="ARBA00022737"/>
    </source>
</evidence>
<dbReference type="AlphaFoldDB" id="A0A9D4UM56"/>
<dbReference type="InterPro" id="IPR011990">
    <property type="entry name" value="TPR-like_helical_dom_sf"/>
</dbReference>
<name>A0A9D4UM56_ADICA</name>
<organism evidence="3 4">
    <name type="scientific">Adiantum capillus-veneris</name>
    <name type="common">Maidenhair fern</name>
    <dbReference type="NCBI Taxonomy" id="13818"/>
    <lineage>
        <taxon>Eukaryota</taxon>
        <taxon>Viridiplantae</taxon>
        <taxon>Streptophyta</taxon>
        <taxon>Embryophyta</taxon>
        <taxon>Tracheophyta</taxon>
        <taxon>Polypodiopsida</taxon>
        <taxon>Polypodiidae</taxon>
        <taxon>Polypodiales</taxon>
        <taxon>Pteridineae</taxon>
        <taxon>Pteridaceae</taxon>
        <taxon>Vittarioideae</taxon>
        <taxon>Adiantum</taxon>
    </lineage>
</organism>
<accession>A0A9D4UM56</accession>
<feature type="repeat" description="PPR" evidence="2">
    <location>
        <begin position="331"/>
        <end position="361"/>
    </location>
</feature>
<dbReference type="Pfam" id="PF13041">
    <property type="entry name" value="PPR_2"/>
    <property type="match status" value="4"/>
</dbReference>
<dbReference type="InterPro" id="IPR046960">
    <property type="entry name" value="PPR_At4g14850-like_plant"/>
</dbReference>
<dbReference type="Pfam" id="PF01535">
    <property type="entry name" value="PPR"/>
    <property type="match status" value="5"/>
</dbReference>
<dbReference type="PROSITE" id="PS51375">
    <property type="entry name" value="PPR"/>
    <property type="match status" value="6"/>
</dbReference>
<feature type="repeat" description="PPR" evidence="2">
    <location>
        <begin position="667"/>
        <end position="701"/>
    </location>
</feature>